<dbReference type="AlphaFoldDB" id="A0A1R2BZI5"/>
<sequence>MQEQCSFVKCSNPVLLECICTMPSILFCKNHEESHLQQLGDHEIRNYMPILSQTNTVDIKETSEDKVKYVLGQYGETLGLLTLKTFTAKLHPEIKNCLKTMNEKFIKAVMKLLKNDKKRLEEKTEKYLIAFKKVIANAKIRFDEFEKQVAVVFYAFHAAVDNELSDELYKTIARLKDLCKMPDKVKNYFGMETKIEDADNSFYLKAMTLEEYEKDKIISVFKGEYSKFIIDDSTIIREFTQLDLEFLKSKAKVKTKFLEEFQKLLHNLASNEKYTQLTIYYSHLPSKLDIPFLDIIPEWVIAYSGVFIKSYFDIKQTLDVSGKLFIVLADSIMDLSFILVFSDMISYMCLVLETSEVLIAVGSTDDSIIIIQNTLKKTTEYYLDSTYALRYVKDISLAIDSFTIVSSSSYIQETSSLVFSVKEGKCLSYNLDEESLLMPFISTLSEPALQVLYIPTIKLLIIKTISKLLFFKNNYELLKSISCNLPYLNSYIHEKKIFINWLEGKKVIFSQILLHDDELSKLFASSKSKRLSITGAVNFIKSRGCGIYNRIETHYNKYENIIKKINFYEIAKNPLIIEKPFDSSSNEDNISGTNLPDFNIQKKRIKSLKNKPENLVCDNLCELCDEYCMITEEHNFHLCGRVHKCQESCSISGNCSTQGKKQCEYEINPWEMAHEGYHKCLEQEHYCQTLCPGCGIFCCLIAEHEGFHEAIHLRIYFNEICGQTCGASQHVHKVFCLGEGECPKNTLGDCVKHEENFDYWTDCREFWRHFGWSLGD</sequence>
<gene>
    <name evidence="2" type="ORF">SteCoe_17317</name>
</gene>
<evidence type="ECO:0000256" key="1">
    <source>
        <dbReference type="SAM" id="Coils"/>
    </source>
</evidence>
<dbReference type="EMBL" id="MPUH01000354">
    <property type="protein sequence ID" value="OMJ82097.1"/>
    <property type="molecule type" value="Genomic_DNA"/>
</dbReference>
<evidence type="ECO:0000313" key="2">
    <source>
        <dbReference type="EMBL" id="OMJ82097.1"/>
    </source>
</evidence>
<feature type="coiled-coil region" evidence="1">
    <location>
        <begin position="103"/>
        <end position="130"/>
    </location>
</feature>
<accession>A0A1R2BZI5</accession>
<dbReference type="Proteomes" id="UP000187209">
    <property type="component" value="Unassembled WGS sequence"/>
</dbReference>
<dbReference type="OrthoDB" id="327626at2759"/>
<evidence type="ECO:0000313" key="3">
    <source>
        <dbReference type="Proteomes" id="UP000187209"/>
    </source>
</evidence>
<protein>
    <submittedName>
        <fullName evidence="2">Uncharacterized protein</fullName>
    </submittedName>
</protein>
<organism evidence="2 3">
    <name type="scientific">Stentor coeruleus</name>
    <dbReference type="NCBI Taxonomy" id="5963"/>
    <lineage>
        <taxon>Eukaryota</taxon>
        <taxon>Sar</taxon>
        <taxon>Alveolata</taxon>
        <taxon>Ciliophora</taxon>
        <taxon>Postciliodesmatophora</taxon>
        <taxon>Heterotrichea</taxon>
        <taxon>Heterotrichida</taxon>
        <taxon>Stentoridae</taxon>
        <taxon>Stentor</taxon>
    </lineage>
</organism>
<keyword evidence="3" id="KW-1185">Reference proteome</keyword>
<comment type="caution">
    <text evidence="2">The sequence shown here is derived from an EMBL/GenBank/DDBJ whole genome shotgun (WGS) entry which is preliminary data.</text>
</comment>
<keyword evidence="1" id="KW-0175">Coiled coil</keyword>
<name>A0A1R2BZI5_9CILI</name>
<proteinExistence type="predicted"/>
<reference evidence="2 3" key="1">
    <citation type="submission" date="2016-11" db="EMBL/GenBank/DDBJ databases">
        <title>The macronuclear genome of Stentor coeruleus: a giant cell with tiny introns.</title>
        <authorList>
            <person name="Slabodnick M."/>
            <person name="Ruby J.G."/>
            <person name="Reiff S.B."/>
            <person name="Swart E.C."/>
            <person name="Gosai S."/>
            <person name="Prabakaran S."/>
            <person name="Witkowska E."/>
            <person name="Larue G.E."/>
            <person name="Fisher S."/>
            <person name="Freeman R.M."/>
            <person name="Gunawardena J."/>
            <person name="Chu W."/>
            <person name="Stover N.A."/>
            <person name="Gregory B.D."/>
            <person name="Nowacki M."/>
            <person name="Derisi J."/>
            <person name="Roy S.W."/>
            <person name="Marshall W.F."/>
            <person name="Sood P."/>
        </authorList>
    </citation>
    <scope>NUCLEOTIDE SEQUENCE [LARGE SCALE GENOMIC DNA]</scope>
    <source>
        <strain evidence="2">WM001</strain>
    </source>
</reference>